<keyword evidence="1" id="KW-0175">Coiled coil</keyword>
<comment type="caution">
    <text evidence="3">The sequence shown here is derived from an EMBL/GenBank/DDBJ whole genome shotgun (WGS) entry which is preliminary data.</text>
</comment>
<feature type="region of interest" description="Disordered" evidence="2">
    <location>
        <begin position="1"/>
        <end position="26"/>
    </location>
</feature>
<protein>
    <submittedName>
        <fullName evidence="3">Uncharacterized protein</fullName>
    </submittedName>
</protein>
<evidence type="ECO:0000313" key="3">
    <source>
        <dbReference type="EMBL" id="MBD7909360.1"/>
    </source>
</evidence>
<dbReference type="EMBL" id="JACSQY010000012">
    <property type="protein sequence ID" value="MBD7909360.1"/>
    <property type="molecule type" value="Genomic_DNA"/>
</dbReference>
<reference evidence="3 4" key="1">
    <citation type="submission" date="2020-08" db="EMBL/GenBank/DDBJ databases">
        <title>A Genomic Blueprint of the Chicken Gut Microbiome.</title>
        <authorList>
            <person name="Gilroy R."/>
            <person name="Ravi A."/>
            <person name="Getino M."/>
            <person name="Pursley I."/>
            <person name="Horton D.L."/>
            <person name="Alikhan N.-F."/>
            <person name="Baker D."/>
            <person name="Gharbi K."/>
            <person name="Hall N."/>
            <person name="Watson M."/>
            <person name="Adriaenssens E.M."/>
            <person name="Foster-Nyarko E."/>
            <person name="Jarju S."/>
            <person name="Secka A."/>
            <person name="Antonio M."/>
            <person name="Oren A."/>
            <person name="Chaudhuri R."/>
            <person name="La Ragione R.M."/>
            <person name="Hildebrand F."/>
            <person name="Pallen M.J."/>
        </authorList>
    </citation>
    <scope>NUCLEOTIDE SEQUENCE [LARGE SCALE GENOMIC DNA]</scope>
    <source>
        <strain evidence="3 4">Sa3CUA8</strain>
    </source>
</reference>
<proteinExistence type="predicted"/>
<evidence type="ECO:0000256" key="2">
    <source>
        <dbReference type="SAM" id="MobiDB-lite"/>
    </source>
</evidence>
<keyword evidence="4" id="KW-1185">Reference proteome</keyword>
<feature type="compositionally biased region" description="Basic and acidic residues" evidence="2">
    <location>
        <begin position="1"/>
        <end position="19"/>
    </location>
</feature>
<organism evidence="3 4">
    <name type="scientific">Sporosarcina gallistercoris</name>
    <dbReference type="NCBI Taxonomy" id="2762245"/>
    <lineage>
        <taxon>Bacteria</taxon>
        <taxon>Bacillati</taxon>
        <taxon>Bacillota</taxon>
        <taxon>Bacilli</taxon>
        <taxon>Bacillales</taxon>
        <taxon>Caryophanaceae</taxon>
        <taxon>Sporosarcina</taxon>
    </lineage>
</organism>
<evidence type="ECO:0000313" key="4">
    <source>
        <dbReference type="Proteomes" id="UP000659496"/>
    </source>
</evidence>
<evidence type="ECO:0000256" key="1">
    <source>
        <dbReference type="SAM" id="Coils"/>
    </source>
</evidence>
<dbReference type="RefSeq" id="WP_191691471.1">
    <property type="nucleotide sequence ID" value="NZ_JACSQY010000012.1"/>
</dbReference>
<feature type="coiled-coil region" evidence="1">
    <location>
        <begin position="50"/>
        <end position="80"/>
    </location>
</feature>
<dbReference type="Proteomes" id="UP000659496">
    <property type="component" value="Unassembled WGS sequence"/>
</dbReference>
<gene>
    <name evidence="3" type="ORF">H9659_13570</name>
</gene>
<name>A0ABR8PMF4_9BACL</name>
<sequence>METIEHLQTQREHVLREQPRSAAGAMKRHRTLARVQQEIDYFDQGDLLSKKALQKELQEIAELQRQADELALQIHRRKQKLLEDTFGPDGSLLFK</sequence>
<accession>A0ABR8PMF4</accession>